<dbReference type="EMBL" id="JAPFFF010000004">
    <property type="protein sequence ID" value="KAK8891507.1"/>
    <property type="molecule type" value="Genomic_DNA"/>
</dbReference>
<keyword evidence="3" id="KW-1185">Reference proteome</keyword>
<reference evidence="2 3" key="1">
    <citation type="submission" date="2024-04" db="EMBL/GenBank/DDBJ databases">
        <title>Tritrichomonas musculus Genome.</title>
        <authorList>
            <person name="Alves-Ferreira E."/>
            <person name="Grigg M."/>
            <person name="Lorenzi H."/>
            <person name="Galac M."/>
        </authorList>
    </citation>
    <scope>NUCLEOTIDE SEQUENCE [LARGE SCALE GENOMIC DNA]</scope>
    <source>
        <strain evidence="2 3">EAF2021</strain>
    </source>
</reference>
<dbReference type="Proteomes" id="UP001470230">
    <property type="component" value="Unassembled WGS sequence"/>
</dbReference>
<proteinExistence type="predicted"/>
<name>A0ABR2KKU0_9EUKA</name>
<evidence type="ECO:0000313" key="3">
    <source>
        <dbReference type="Proteomes" id="UP001470230"/>
    </source>
</evidence>
<evidence type="ECO:0000313" key="2">
    <source>
        <dbReference type="EMBL" id="KAK8891507.1"/>
    </source>
</evidence>
<gene>
    <name evidence="2" type="ORF">M9Y10_028717</name>
</gene>
<sequence length="126" mass="14655">MSNTESPIKDEPPKKQTTSRYAPRGQGAEAKRVNARLTGFKMKQSTAYKYLCRKFSPNVTHTELKSIATILCLRTGLKLDRDATRDNRVLIKWFDENWPIVKKNLEFIKLLDDDQNIINESRKEKL</sequence>
<comment type="caution">
    <text evidence="2">The sequence shown here is derived from an EMBL/GenBank/DDBJ whole genome shotgun (WGS) entry which is preliminary data.</text>
</comment>
<protein>
    <submittedName>
        <fullName evidence="2">Uncharacterized protein</fullName>
    </submittedName>
</protein>
<feature type="region of interest" description="Disordered" evidence="1">
    <location>
        <begin position="1"/>
        <end position="33"/>
    </location>
</feature>
<evidence type="ECO:0000256" key="1">
    <source>
        <dbReference type="SAM" id="MobiDB-lite"/>
    </source>
</evidence>
<accession>A0ABR2KKU0</accession>
<organism evidence="2 3">
    <name type="scientific">Tritrichomonas musculus</name>
    <dbReference type="NCBI Taxonomy" id="1915356"/>
    <lineage>
        <taxon>Eukaryota</taxon>
        <taxon>Metamonada</taxon>
        <taxon>Parabasalia</taxon>
        <taxon>Tritrichomonadida</taxon>
        <taxon>Tritrichomonadidae</taxon>
        <taxon>Tritrichomonas</taxon>
    </lineage>
</organism>